<dbReference type="CDD" id="cd07505">
    <property type="entry name" value="HAD_BPGM-like"/>
    <property type="match status" value="1"/>
</dbReference>
<sequence length="236" mass="25306">MTNAPDAILRPPPFAPARPAAVIFDMDGTLIDTEALHRRAQAETARELGHDLPAEIHNGFVGVHREVNDLTLRRLWGEHADLDAFNARADALFDTLWRADIPIKPGATALLTALSQARVPLGLCTSTRREKALEKLEHAGFLALFDSIVTLSDVEDPKPHPEPYLVSARNLGADPARCVAVEDSPNGLKAAAAAGMTVLLVPDLVTPAPDVATLAHAVLPDLDVVRRWMDAALAPA</sequence>
<dbReference type="PRINTS" id="PR00413">
    <property type="entry name" value="HADHALOGNASE"/>
</dbReference>
<evidence type="ECO:0000313" key="1">
    <source>
        <dbReference type="EMBL" id="MCJ2181744.1"/>
    </source>
</evidence>
<dbReference type="InterPro" id="IPR023214">
    <property type="entry name" value="HAD_sf"/>
</dbReference>
<dbReference type="Pfam" id="PF00702">
    <property type="entry name" value="Hydrolase"/>
    <property type="match status" value="1"/>
</dbReference>
<dbReference type="EMBL" id="JALHLF010000007">
    <property type="protein sequence ID" value="MCJ2181744.1"/>
    <property type="molecule type" value="Genomic_DNA"/>
</dbReference>
<keyword evidence="2" id="KW-1185">Reference proteome</keyword>
<dbReference type="InterPro" id="IPR036412">
    <property type="entry name" value="HAD-like_sf"/>
</dbReference>
<dbReference type="NCBIfam" id="TIGR01509">
    <property type="entry name" value="HAD-SF-IA-v3"/>
    <property type="match status" value="1"/>
</dbReference>
<dbReference type="SUPFAM" id="SSF56784">
    <property type="entry name" value="HAD-like"/>
    <property type="match status" value="1"/>
</dbReference>
<reference evidence="1" key="1">
    <citation type="submission" date="2022-03" db="EMBL/GenBank/DDBJ databases">
        <title>Identification of a novel bacterium isolated from mangrove sediments.</title>
        <authorList>
            <person name="Pan X."/>
        </authorList>
    </citation>
    <scope>NUCLEOTIDE SEQUENCE</scope>
    <source>
        <strain evidence="1">B1949</strain>
    </source>
</reference>
<evidence type="ECO:0000313" key="2">
    <source>
        <dbReference type="Proteomes" id="UP001162881"/>
    </source>
</evidence>
<organism evidence="1 2">
    <name type="scientific">Novosphingobium organovorum</name>
    <dbReference type="NCBI Taxonomy" id="2930092"/>
    <lineage>
        <taxon>Bacteria</taxon>
        <taxon>Pseudomonadati</taxon>
        <taxon>Pseudomonadota</taxon>
        <taxon>Alphaproteobacteria</taxon>
        <taxon>Sphingomonadales</taxon>
        <taxon>Sphingomonadaceae</taxon>
        <taxon>Novosphingobium</taxon>
    </lineage>
</organism>
<dbReference type="SFLD" id="SFLDG01129">
    <property type="entry name" value="C1.5:_HAD__Beta-PGM__Phosphata"/>
    <property type="match status" value="1"/>
</dbReference>
<dbReference type="PANTHER" id="PTHR18901:SF38">
    <property type="entry name" value="PSEUDOURIDINE-5'-PHOSPHATASE"/>
    <property type="match status" value="1"/>
</dbReference>
<accession>A0ABT0B9M3</accession>
<dbReference type="InterPro" id="IPR023198">
    <property type="entry name" value="PGP-like_dom2"/>
</dbReference>
<proteinExistence type="predicted"/>
<name>A0ABT0B9M3_9SPHN</name>
<dbReference type="Proteomes" id="UP001162881">
    <property type="component" value="Unassembled WGS sequence"/>
</dbReference>
<comment type="caution">
    <text evidence="1">The sequence shown here is derived from an EMBL/GenBank/DDBJ whole genome shotgun (WGS) entry which is preliminary data.</text>
</comment>
<dbReference type="Gene3D" id="3.40.50.1000">
    <property type="entry name" value="HAD superfamily/HAD-like"/>
    <property type="match status" value="1"/>
</dbReference>
<protein>
    <submittedName>
        <fullName evidence="1">HAD family phosphatase</fullName>
    </submittedName>
</protein>
<dbReference type="RefSeq" id="WP_244016942.1">
    <property type="nucleotide sequence ID" value="NZ_JALHLF010000007.1"/>
</dbReference>
<dbReference type="SFLD" id="SFLDG01135">
    <property type="entry name" value="C1.5.6:_HAD__Beta-PGM__Phospha"/>
    <property type="match status" value="1"/>
</dbReference>
<dbReference type="SFLD" id="SFLDS00003">
    <property type="entry name" value="Haloacid_Dehalogenase"/>
    <property type="match status" value="1"/>
</dbReference>
<dbReference type="Gene3D" id="1.10.150.240">
    <property type="entry name" value="Putative phosphatase, domain 2"/>
    <property type="match status" value="1"/>
</dbReference>
<gene>
    <name evidence="1" type="ORF">MTR62_03355</name>
</gene>
<dbReference type="PANTHER" id="PTHR18901">
    <property type="entry name" value="2-DEOXYGLUCOSE-6-PHOSPHATE PHOSPHATASE 2"/>
    <property type="match status" value="1"/>
</dbReference>
<dbReference type="InterPro" id="IPR006439">
    <property type="entry name" value="HAD-SF_hydro_IA"/>
</dbReference>